<sequence>MGNFNLGAFHILYGNKYCIETLLSLVSIKKTILESTTTPIDLLTEILNTPSFLGDININVKDPLAEVLYAYFTIDNERIPQALIREELYGFDLKENENFITINRLVSEKPNLKISIVNDNVYDINIIIEIYLTKIQLRSK</sequence>
<organism evidence="1 2">
    <name type="scientific">Lokiarchaeia virus SkuldV1</name>
    <dbReference type="NCBI Taxonomy" id="3058189"/>
    <lineage>
        <taxon>Viruses</taxon>
        <taxon>Varidnaviria</taxon>
        <taxon>Abadenavirae</taxon>
        <taxon>Produgelaviricota</taxon>
        <taxon>Belvinaviricetes</taxon>
        <taxon>Atroposvirales</taxon>
        <taxon>Skuldviridae</taxon>
        <taxon>Delusorvirus</taxon>
        <taxon>Delusorvirus hikurangiense</taxon>
    </lineage>
</organism>
<evidence type="ECO:0000313" key="2">
    <source>
        <dbReference type="Proteomes" id="UP001157400"/>
    </source>
</evidence>
<gene>
    <name evidence="1" type="ORF">11324_00015</name>
</gene>
<keyword evidence="2" id="KW-1185">Reference proteome</keyword>
<proteinExistence type="predicted"/>
<protein>
    <submittedName>
        <fullName evidence="1">Uncharacterized protein</fullName>
    </submittedName>
</protein>
<reference evidence="1" key="1">
    <citation type="submission" date="2021-10" db="EMBL/GenBank/DDBJ databases">
        <authorList>
            <person name="Medvedeva S."/>
            <person name="Sun J."/>
            <person name="Yutin N."/>
            <person name="Koonin E.V."/>
            <person name="Nunoura T."/>
            <person name="Rinke C."/>
            <person name="Krupovic M."/>
        </authorList>
    </citation>
    <scope>NUCLEOTIDE SEQUENCE</scope>
    <source>
        <strain evidence="1">SkuldV1</strain>
    </source>
</reference>
<accession>A0AA46RIY9</accession>
<name>A0AA46RIY9_9VIRU</name>
<dbReference type="Proteomes" id="UP001157400">
    <property type="component" value="Segment"/>
</dbReference>
<evidence type="ECO:0000313" key="1">
    <source>
        <dbReference type="EMBL" id="UPO70969.1"/>
    </source>
</evidence>
<dbReference type="EMBL" id="OK558607">
    <property type="protein sequence ID" value="UPO70969.1"/>
    <property type="molecule type" value="Genomic_DNA"/>
</dbReference>